<dbReference type="AlphaFoldDB" id="A0A3D8ILN9"/>
<sequence length="161" mass="16682">GGDKLNPKYSLFKPIIASSLALALGVSVGSAQDHDRFGDITTVGEHNILKGPHYSGNITRPNTTGEMTVNVGTQSAVGFIGNIGGNGLGSPSTSDLIVNFLNGSTLTGNIETAANYFAANKVTFKSGNSSENFVLTGNIISYGRGYVGSSDTNKGNHITFH</sequence>
<feature type="non-terminal residue" evidence="1">
    <location>
        <position position="161"/>
    </location>
</feature>
<organism evidence="1 2">
    <name type="scientific">Helicobacter cholecystus</name>
    <dbReference type="NCBI Taxonomy" id="45498"/>
    <lineage>
        <taxon>Bacteria</taxon>
        <taxon>Pseudomonadati</taxon>
        <taxon>Campylobacterota</taxon>
        <taxon>Epsilonproteobacteria</taxon>
        <taxon>Campylobacterales</taxon>
        <taxon>Helicobacteraceae</taxon>
        <taxon>Helicobacter</taxon>
    </lineage>
</organism>
<gene>
    <name evidence="1" type="ORF">CQA62_06810</name>
</gene>
<proteinExistence type="predicted"/>
<accession>A0A3D8ILN9</accession>
<dbReference type="RefSeq" id="WP_170125581.1">
    <property type="nucleotide sequence ID" value="NZ_NXLU01000034.1"/>
</dbReference>
<name>A0A3D8ILN9_9HELI</name>
<dbReference type="Proteomes" id="UP000257067">
    <property type="component" value="Unassembled WGS sequence"/>
</dbReference>
<evidence type="ECO:0000313" key="2">
    <source>
        <dbReference type="Proteomes" id="UP000257067"/>
    </source>
</evidence>
<protein>
    <submittedName>
        <fullName evidence="1">Uncharacterized protein</fullName>
    </submittedName>
</protein>
<evidence type="ECO:0000313" key="1">
    <source>
        <dbReference type="EMBL" id="RDU66139.1"/>
    </source>
</evidence>
<dbReference type="EMBL" id="NXLU01000034">
    <property type="protein sequence ID" value="RDU66139.1"/>
    <property type="molecule type" value="Genomic_DNA"/>
</dbReference>
<feature type="non-terminal residue" evidence="1">
    <location>
        <position position="1"/>
    </location>
</feature>
<comment type="caution">
    <text evidence="1">The sequence shown here is derived from an EMBL/GenBank/DDBJ whole genome shotgun (WGS) entry which is preliminary data.</text>
</comment>
<reference evidence="1 2" key="1">
    <citation type="submission" date="2018-04" db="EMBL/GenBank/DDBJ databases">
        <title>Novel Campyloabacter and Helicobacter Species and Strains.</title>
        <authorList>
            <person name="Mannion A.J."/>
            <person name="Shen Z."/>
            <person name="Fox J.G."/>
        </authorList>
    </citation>
    <scope>NUCLEOTIDE SEQUENCE [LARGE SCALE GENOMIC DNA]</scope>
    <source>
        <strain evidence="1 2">ATCC 700242</strain>
    </source>
</reference>
<keyword evidence="2" id="KW-1185">Reference proteome</keyword>